<dbReference type="PANTHER" id="PTHR21047:SF2">
    <property type="entry name" value="THYMIDINE DIPHOSPHO-4-KETO-RHAMNOSE 3,5-EPIMERASE"/>
    <property type="match status" value="1"/>
</dbReference>
<dbReference type="InterPro" id="IPR000888">
    <property type="entry name" value="RmlC-like"/>
</dbReference>
<gene>
    <name evidence="2" type="primary">rfbC</name>
    <name evidence="2" type="ORF">LAB08_R15270</name>
</gene>
<comment type="function">
    <text evidence="1">Catalyzes the epimerization of the C3' and C5'positions of dTDP-6-deoxy-D-xylo-4-hexulose, forming dTDP-6-deoxy-L-lyxo-4-hexulose.</text>
</comment>
<comment type="similarity">
    <text evidence="1">Belongs to the dTDP-4-dehydrorhamnose 3,5-epimerase family.</text>
</comment>
<accession>A0ABM7RNV1</accession>
<reference evidence="2 3" key="1">
    <citation type="submission" date="2016-04" db="EMBL/GenBank/DDBJ databases">
        <title>Complete genome sequence of Pseudomonas sp. LAB-08 isolated from TCE contaminated aquifer soil.</title>
        <authorList>
            <person name="Dohra H."/>
            <person name="Suzuki K."/>
            <person name="Fatma A."/>
            <person name="Inuzuka Y."/>
            <person name="Honjo M."/>
            <person name="Tashiro Y."/>
            <person name="Futamata H."/>
        </authorList>
    </citation>
    <scope>NUCLEOTIDE SEQUENCE [LARGE SCALE GENOMIC DNA]</scope>
    <source>
        <strain evidence="2 3">LAB-08</strain>
    </source>
</reference>
<keyword evidence="1" id="KW-0413">Isomerase</keyword>
<dbReference type="PANTHER" id="PTHR21047">
    <property type="entry name" value="DTDP-6-DEOXY-D-GLUCOSE-3,5 EPIMERASE"/>
    <property type="match status" value="1"/>
</dbReference>
<dbReference type="NCBIfam" id="TIGR01221">
    <property type="entry name" value="rmlC"/>
    <property type="match status" value="1"/>
</dbReference>
<evidence type="ECO:0000256" key="1">
    <source>
        <dbReference type="RuleBase" id="RU364069"/>
    </source>
</evidence>
<evidence type="ECO:0000313" key="2">
    <source>
        <dbReference type="EMBL" id="BCX66903.1"/>
    </source>
</evidence>
<comment type="catalytic activity">
    <reaction evidence="1">
        <text>dTDP-4-dehydro-6-deoxy-alpha-D-glucose = dTDP-4-dehydro-beta-L-rhamnose</text>
        <dbReference type="Rhea" id="RHEA:16969"/>
        <dbReference type="ChEBI" id="CHEBI:57649"/>
        <dbReference type="ChEBI" id="CHEBI:62830"/>
        <dbReference type="EC" id="5.1.3.13"/>
    </reaction>
</comment>
<proteinExistence type="inferred from homology"/>
<comment type="pathway">
    <text evidence="1">Carbohydrate biosynthesis; dTDP-L-rhamnose biosynthesis.</text>
</comment>
<sequence>MAGHKESVKSEFTEGLRLGFEGFSTSALVPVSTLRKNVGHRAYCWRNTMNVITTDLPGVLIIEPKVYGDERGFFYESFNAKAFEDATGLTTQFVQDNHSRSQKGVLRGLHYQLENTQGKLVRVTAGEVLDVAVDIRRSSPHFGKWVAVRLSAENRRQLWVPEGFAHGFVVLSEFAEFLYKTTNYYTPSAERSIRWNDPDLAIDWQLDEAPQLSAKDQAGQLFKDAEVFS</sequence>
<evidence type="ECO:0000313" key="3">
    <source>
        <dbReference type="Proteomes" id="UP000218595"/>
    </source>
</evidence>
<keyword evidence="3" id="KW-1185">Reference proteome</keyword>
<dbReference type="EMBL" id="AP017423">
    <property type="protein sequence ID" value="BCX66903.1"/>
    <property type="molecule type" value="Genomic_DNA"/>
</dbReference>
<protein>
    <recommendedName>
        <fullName evidence="1">dTDP-4-dehydrorhamnose 3,5-epimerase</fullName>
        <ecNumber evidence="1">5.1.3.13</ecNumber>
    </recommendedName>
    <alternativeName>
        <fullName evidence="1">Thymidine diphospho-4-keto-rhamnose 3,5-epimerase</fullName>
    </alternativeName>
</protein>
<dbReference type="Proteomes" id="UP000218595">
    <property type="component" value="Chromosome"/>
</dbReference>
<dbReference type="CDD" id="cd00438">
    <property type="entry name" value="cupin_RmlC"/>
    <property type="match status" value="1"/>
</dbReference>
<comment type="subunit">
    <text evidence="1">Homodimer.</text>
</comment>
<organism evidence="2 3">
    <name type="scientific">Pseudomonas izuensis</name>
    <dbReference type="NCBI Taxonomy" id="2684212"/>
    <lineage>
        <taxon>Bacteria</taxon>
        <taxon>Pseudomonadati</taxon>
        <taxon>Pseudomonadota</taxon>
        <taxon>Gammaproteobacteria</taxon>
        <taxon>Pseudomonadales</taxon>
        <taxon>Pseudomonadaceae</taxon>
        <taxon>Pseudomonas</taxon>
    </lineage>
</organism>
<dbReference type="EC" id="5.1.3.13" evidence="1"/>
<dbReference type="Pfam" id="PF00908">
    <property type="entry name" value="dTDP_sugar_isom"/>
    <property type="match status" value="1"/>
</dbReference>
<name>A0ABM7RNV1_9PSED</name>